<evidence type="ECO:0000313" key="8">
    <source>
        <dbReference type="Proteomes" id="UP000751190"/>
    </source>
</evidence>
<dbReference type="Gene3D" id="2.40.50.140">
    <property type="entry name" value="Nucleic acid-binding proteins"/>
    <property type="match status" value="1"/>
</dbReference>
<dbReference type="InterPro" id="IPR012340">
    <property type="entry name" value="NA-bd_OB-fold"/>
</dbReference>
<feature type="region of interest" description="Disordered" evidence="5">
    <location>
        <begin position="890"/>
        <end position="953"/>
    </location>
</feature>
<evidence type="ECO:0000256" key="1">
    <source>
        <dbReference type="ARBA" id="ARBA00007572"/>
    </source>
</evidence>
<feature type="region of interest" description="Disordered" evidence="5">
    <location>
        <begin position="113"/>
        <end position="163"/>
    </location>
</feature>
<accession>A0A8J6CCG2</accession>
<dbReference type="OMA" id="ICECEIV"/>
<comment type="similarity">
    <text evidence="1">Belongs to the ATP-dependent DNA ligase family.</text>
</comment>
<dbReference type="GO" id="GO:0006281">
    <property type="term" value="P:DNA repair"/>
    <property type="evidence" value="ECO:0007669"/>
    <property type="project" value="UniProtKB-KW"/>
</dbReference>
<dbReference type="Gene3D" id="3.30.470.30">
    <property type="entry name" value="DNA ligase/mRNA capping enzyme"/>
    <property type="match status" value="2"/>
</dbReference>
<proteinExistence type="inferred from homology"/>
<dbReference type="GO" id="GO:0006273">
    <property type="term" value="P:lagging strand elongation"/>
    <property type="evidence" value="ECO:0007669"/>
    <property type="project" value="TreeGrafter"/>
</dbReference>
<comment type="caution">
    <text evidence="7">The sequence shown here is derived from an EMBL/GenBank/DDBJ whole genome shotgun (WGS) entry which is preliminary data.</text>
</comment>
<dbReference type="Gene3D" id="1.10.3260.10">
    <property type="entry name" value="DNA ligase, ATP-dependent, N-terminal domain"/>
    <property type="match status" value="1"/>
</dbReference>
<evidence type="ECO:0000313" key="7">
    <source>
        <dbReference type="EMBL" id="KAG8467529.1"/>
    </source>
</evidence>
<dbReference type="PANTHER" id="PTHR45674:SF9">
    <property type="entry name" value="DNA LIGASE 3"/>
    <property type="match status" value="1"/>
</dbReference>
<evidence type="ECO:0000256" key="2">
    <source>
        <dbReference type="ARBA" id="ARBA00022598"/>
    </source>
</evidence>
<feature type="compositionally biased region" description="Low complexity" evidence="5">
    <location>
        <begin position="134"/>
        <end position="150"/>
    </location>
</feature>
<keyword evidence="8" id="KW-1185">Reference proteome</keyword>
<dbReference type="OrthoDB" id="206088at2759"/>
<dbReference type="Pfam" id="PF01068">
    <property type="entry name" value="DNA_ligase_A_M"/>
    <property type="match status" value="2"/>
</dbReference>
<gene>
    <name evidence="7" type="ORF">KFE25_000845</name>
</gene>
<dbReference type="GO" id="GO:0051301">
    <property type="term" value="P:cell division"/>
    <property type="evidence" value="ECO:0007669"/>
    <property type="project" value="UniProtKB-KW"/>
</dbReference>
<evidence type="ECO:0000256" key="5">
    <source>
        <dbReference type="SAM" id="MobiDB-lite"/>
    </source>
</evidence>
<dbReference type="GO" id="GO:0005524">
    <property type="term" value="F:ATP binding"/>
    <property type="evidence" value="ECO:0007669"/>
    <property type="project" value="UniProtKB-KW"/>
</dbReference>
<feature type="compositionally biased region" description="Low complexity" evidence="5">
    <location>
        <begin position="602"/>
        <end position="619"/>
    </location>
</feature>
<keyword evidence="3" id="KW-0547">Nucleotide-binding</keyword>
<keyword evidence="4" id="KW-0067">ATP-binding</keyword>
<protein>
    <recommendedName>
        <fullName evidence="6">ATP-dependent DNA ligase family profile domain-containing protein</fullName>
    </recommendedName>
</protein>
<feature type="region of interest" description="Disordered" evidence="5">
    <location>
        <begin position="1080"/>
        <end position="1101"/>
    </location>
</feature>
<dbReference type="GO" id="GO:0006310">
    <property type="term" value="P:DNA recombination"/>
    <property type="evidence" value="ECO:0007669"/>
    <property type="project" value="UniProtKB-KW"/>
</dbReference>
<feature type="compositionally biased region" description="Low complexity" evidence="5">
    <location>
        <begin position="437"/>
        <end position="455"/>
    </location>
</feature>
<dbReference type="SUPFAM" id="SSF50249">
    <property type="entry name" value="Nucleic acid-binding proteins"/>
    <property type="match status" value="2"/>
</dbReference>
<feature type="compositionally biased region" description="Acidic residues" evidence="5">
    <location>
        <begin position="1087"/>
        <end position="1101"/>
    </location>
</feature>
<dbReference type="PANTHER" id="PTHR45674">
    <property type="entry name" value="DNA LIGASE 1/3 FAMILY MEMBER"/>
    <property type="match status" value="1"/>
</dbReference>
<evidence type="ECO:0000256" key="3">
    <source>
        <dbReference type="ARBA" id="ARBA00022741"/>
    </source>
</evidence>
<dbReference type="SUPFAM" id="SSF117018">
    <property type="entry name" value="ATP-dependent DNA ligase DNA-binding domain"/>
    <property type="match status" value="1"/>
</dbReference>
<dbReference type="InterPro" id="IPR036599">
    <property type="entry name" value="DNA_ligase_N_sf"/>
</dbReference>
<dbReference type="InterPro" id="IPR050191">
    <property type="entry name" value="ATP-dep_DNA_ligase"/>
</dbReference>
<dbReference type="Proteomes" id="UP000751190">
    <property type="component" value="Unassembled WGS sequence"/>
</dbReference>
<evidence type="ECO:0000256" key="4">
    <source>
        <dbReference type="ARBA" id="ARBA00022840"/>
    </source>
</evidence>
<organism evidence="7 8">
    <name type="scientific">Diacronema lutheri</name>
    <name type="common">Unicellular marine alga</name>
    <name type="synonym">Monochrysis lutheri</name>
    <dbReference type="NCBI Taxonomy" id="2081491"/>
    <lineage>
        <taxon>Eukaryota</taxon>
        <taxon>Haptista</taxon>
        <taxon>Haptophyta</taxon>
        <taxon>Pavlovophyceae</taxon>
        <taxon>Pavlovales</taxon>
        <taxon>Pavlovaceae</taxon>
        <taxon>Diacronema</taxon>
    </lineage>
</organism>
<dbReference type="GO" id="GO:0003677">
    <property type="term" value="F:DNA binding"/>
    <property type="evidence" value="ECO:0007669"/>
    <property type="project" value="InterPro"/>
</dbReference>
<name>A0A8J6CCG2_DIALT</name>
<dbReference type="InterPro" id="IPR012310">
    <property type="entry name" value="DNA_ligase_ATP-dep_cent"/>
</dbReference>
<dbReference type="Gene3D" id="3.30.1490.70">
    <property type="match status" value="1"/>
</dbReference>
<dbReference type="Pfam" id="PF04675">
    <property type="entry name" value="DNA_ligase_A_N"/>
    <property type="match status" value="1"/>
</dbReference>
<sequence>MSTEQVLALRAAVDAPPGVSDAQLAQLLKLAKGDVALAANYWLDSPASKVSAFDDLGMRKPESREKEPAREAMRAAPRPVLKRAMPQPTSAQPKIARAFFTPSIVRGEEAARPTLGAPARVPSSAPQPPPVAEPPAGEQRAAAPVAASPPRARRAAAGERPSGTALWRAHEPVPYLHIALTLDALAATRSRLSKEGVLTEAFVTMLERGSSDSELLAACHLFAPTKDAQTGGHRLLPDWEGGDVLNIGHKSICAAIGEATGSGAQAVRAALDAARDVGDAAVALRDGGGGQRQCLLVKPPPLSVRGVYEALLAIGRIAGADAAKRREGILVRLLRSAHGAELRWVARTLVPHMAAGISLEAKVLPALGAAFALHSRALERGADPRAPPPAADVELAKAVSEAARRCYALCPRVDALIARLRGRAPRALAGGEGSGAADGETMDAPTDAPAGAAGTQPSASATLVRLVRALAAEPAPSQLDDGGMGTCSLDRVGAVQLGSPVQPMLGKPATSVAALVRALAGPDAEHGIAAEFKYDGQRAQVHRLPSGAVRIFSRKLDEITQKYPDVVEAVRRAQSDDACSYICECEIVPVGMELDGGDGVDDGVPAASAPSGQAAPDGGTASSGAARAERMAHESSAGARLRMLAFQALSTRKRSGVTLENSAFGVRVLTVAFDLLSLNGRTLLTHTYAQRRALLRKTFPRARPSHGVDGMAEGERLALAACIDVMPARDAAAADGAEGDGARVAAGIAAAAAACDEMGAASASPGGVSSVESAVGTFLELAIECGAEGLMCKRLDSQYEPDSILRADTWVKLKKDYVDGLGDSLDLVPIGGWRGEGRKKAWVSPWLLACYNPEMQAFESVCRVMSGFTDAFYTENTLAFLGVSDVGQLGRGGSRNEHRAPGGDDDDDDGEGGGGDGGDGDGGGGDGGDGDGGGGDGGDGDGGGDGAARAFDGGWSVGRPDHFATSERCRWWFSPSAKQPLEVWEIRGAELSVSPVHHAATGLIDPQRGLSLRFPRFVRKRPDKGLEGVTTSARLAELYRAQLRQHAQPAPVGVRSRRTLRPRADDNALGFTIAPYSVRRPNLGEGSVDDAVEELDSSDGE</sequence>
<dbReference type="PROSITE" id="PS00697">
    <property type="entry name" value="DNA_LIGASE_A1"/>
    <property type="match status" value="1"/>
</dbReference>
<reference evidence="7" key="1">
    <citation type="submission" date="2021-05" db="EMBL/GenBank/DDBJ databases">
        <title>The genome of the haptophyte Pavlova lutheri (Diacronema luteri, Pavlovales) - a model for lipid biosynthesis in eukaryotic algae.</title>
        <authorList>
            <person name="Hulatt C.J."/>
            <person name="Posewitz M.C."/>
        </authorList>
    </citation>
    <scope>NUCLEOTIDE SEQUENCE</scope>
    <source>
        <strain evidence="7">NIVA-4/92</strain>
    </source>
</reference>
<feature type="domain" description="ATP-dependent DNA ligase family profile" evidence="6">
    <location>
        <begin position="661"/>
        <end position="852"/>
    </location>
</feature>
<dbReference type="PROSITE" id="PS50160">
    <property type="entry name" value="DNA_LIGASE_A3"/>
    <property type="match status" value="1"/>
</dbReference>
<dbReference type="InterPro" id="IPR012308">
    <property type="entry name" value="DNA_ligase_ATP-dep_N"/>
</dbReference>
<dbReference type="EMBL" id="JAGTXO010000006">
    <property type="protein sequence ID" value="KAG8467529.1"/>
    <property type="molecule type" value="Genomic_DNA"/>
</dbReference>
<dbReference type="SUPFAM" id="SSF56091">
    <property type="entry name" value="DNA ligase/mRNA capping enzyme, catalytic domain"/>
    <property type="match status" value="1"/>
</dbReference>
<feature type="compositionally biased region" description="Gly residues" evidence="5">
    <location>
        <begin position="912"/>
        <end position="946"/>
    </location>
</feature>
<evidence type="ECO:0000259" key="6">
    <source>
        <dbReference type="PROSITE" id="PS50160"/>
    </source>
</evidence>
<dbReference type="AlphaFoldDB" id="A0A8J6CCG2"/>
<dbReference type="InterPro" id="IPR016059">
    <property type="entry name" value="DNA_ligase_ATP-dep_CS"/>
</dbReference>
<feature type="region of interest" description="Disordered" evidence="5">
    <location>
        <begin position="427"/>
        <end position="456"/>
    </location>
</feature>
<keyword evidence="2" id="KW-0436">Ligase</keyword>
<dbReference type="GO" id="GO:0003910">
    <property type="term" value="F:DNA ligase (ATP) activity"/>
    <property type="evidence" value="ECO:0007669"/>
    <property type="project" value="InterPro"/>
</dbReference>
<feature type="region of interest" description="Disordered" evidence="5">
    <location>
        <begin position="599"/>
        <end position="624"/>
    </location>
</feature>